<organism evidence="1 2">
    <name type="scientific">Aliikangiella coralliicola</name>
    <dbReference type="NCBI Taxonomy" id="2592383"/>
    <lineage>
        <taxon>Bacteria</taxon>
        <taxon>Pseudomonadati</taxon>
        <taxon>Pseudomonadota</taxon>
        <taxon>Gammaproteobacteria</taxon>
        <taxon>Oceanospirillales</taxon>
        <taxon>Pleioneaceae</taxon>
        <taxon>Aliikangiella</taxon>
    </lineage>
</organism>
<protein>
    <submittedName>
        <fullName evidence="1">Uncharacterized protein</fullName>
    </submittedName>
</protein>
<dbReference type="AlphaFoldDB" id="A0A545UGJ4"/>
<dbReference type="RefSeq" id="WP_142893096.1">
    <property type="nucleotide sequence ID" value="NZ_ML660162.1"/>
</dbReference>
<dbReference type="OrthoDB" id="7058611at2"/>
<dbReference type="EMBL" id="VIKS01000004">
    <property type="protein sequence ID" value="TQV88588.1"/>
    <property type="molecule type" value="Genomic_DNA"/>
</dbReference>
<reference evidence="1 2" key="1">
    <citation type="submission" date="2019-07" db="EMBL/GenBank/DDBJ databases">
        <title>Draft genome for Aliikangiella sp. M105.</title>
        <authorList>
            <person name="Wang G."/>
        </authorList>
    </citation>
    <scope>NUCLEOTIDE SEQUENCE [LARGE SCALE GENOMIC DNA]</scope>
    <source>
        <strain evidence="1 2">M105</strain>
    </source>
</reference>
<evidence type="ECO:0000313" key="2">
    <source>
        <dbReference type="Proteomes" id="UP000315439"/>
    </source>
</evidence>
<gene>
    <name evidence="1" type="ORF">FLL46_08720</name>
</gene>
<keyword evidence="2" id="KW-1185">Reference proteome</keyword>
<evidence type="ECO:0000313" key="1">
    <source>
        <dbReference type="EMBL" id="TQV88588.1"/>
    </source>
</evidence>
<proteinExistence type="predicted"/>
<name>A0A545UGJ4_9GAMM</name>
<comment type="caution">
    <text evidence="1">The sequence shown here is derived from an EMBL/GenBank/DDBJ whole genome shotgun (WGS) entry which is preliminary data.</text>
</comment>
<accession>A0A545UGJ4</accession>
<sequence length="193" mass="22864">MKEHHYKNTFRDNIKNILITEKDVEKAFLAFQDEYHSLDKNLAPAFPFELELTETESLRYSVFYQGSVEMSEQTIVITHKGYDAYLWTDIDGWNLDNEHTDVDEIVRQLSSAPIINKVPESVKELKKLLDDGYWSFNNGQLPSFKGERPEDDKEVFSWDSDFVLVGNKLDNLEIMKRNEWAKLCEREQNWFRE</sequence>
<dbReference type="Proteomes" id="UP000315439">
    <property type="component" value="Unassembled WGS sequence"/>
</dbReference>